<dbReference type="AlphaFoldDB" id="A0A1M5LR61"/>
<dbReference type="Pfam" id="PF03938">
    <property type="entry name" value="OmpH"/>
    <property type="match status" value="1"/>
</dbReference>
<sequence>MRRLKTLLLAITLFVGGISMANAQAKVAHVNTQEILKTFPEYLAAQEQAKKIGESMRATDEKQFNDMVKTLEETAARYQKEAPTQTDQKNDERIKEVEKMRNSIAEFQQTSQYNREKAQFEKMAPSQKKVMEAINKVANTLGYEYVLDRAALVVANGKDITAEVKKELGY</sequence>
<dbReference type="SMART" id="SM00935">
    <property type="entry name" value="OmpH"/>
    <property type="match status" value="1"/>
</dbReference>
<proteinExistence type="inferred from homology"/>
<organism evidence="4 5">
    <name type="scientific">Winogradskyella jejuensis</name>
    <dbReference type="NCBI Taxonomy" id="1089305"/>
    <lineage>
        <taxon>Bacteria</taxon>
        <taxon>Pseudomonadati</taxon>
        <taxon>Bacteroidota</taxon>
        <taxon>Flavobacteriia</taxon>
        <taxon>Flavobacteriales</taxon>
        <taxon>Flavobacteriaceae</taxon>
        <taxon>Winogradskyella</taxon>
    </lineage>
</organism>
<dbReference type="Gene3D" id="3.30.910.20">
    <property type="entry name" value="Skp domain"/>
    <property type="match status" value="1"/>
</dbReference>
<dbReference type="EMBL" id="FQWS01000001">
    <property type="protein sequence ID" value="SHG67511.1"/>
    <property type="molecule type" value="Genomic_DNA"/>
</dbReference>
<dbReference type="InterPro" id="IPR024930">
    <property type="entry name" value="Skp_dom_sf"/>
</dbReference>
<evidence type="ECO:0000256" key="1">
    <source>
        <dbReference type="ARBA" id="ARBA00009091"/>
    </source>
</evidence>
<gene>
    <name evidence="4" type="ORF">SAMN05444148_0693</name>
</gene>
<feature type="signal peptide" evidence="3">
    <location>
        <begin position="1"/>
        <end position="23"/>
    </location>
</feature>
<comment type="similarity">
    <text evidence="1">Belongs to the Skp family.</text>
</comment>
<dbReference type="GO" id="GO:0051082">
    <property type="term" value="F:unfolded protein binding"/>
    <property type="evidence" value="ECO:0007669"/>
    <property type="project" value="InterPro"/>
</dbReference>
<dbReference type="PANTHER" id="PTHR35089:SF1">
    <property type="entry name" value="CHAPERONE PROTEIN SKP"/>
    <property type="match status" value="1"/>
</dbReference>
<dbReference type="SUPFAM" id="SSF111384">
    <property type="entry name" value="OmpH-like"/>
    <property type="match status" value="1"/>
</dbReference>
<dbReference type="GO" id="GO:0005829">
    <property type="term" value="C:cytosol"/>
    <property type="evidence" value="ECO:0007669"/>
    <property type="project" value="TreeGrafter"/>
</dbReference>
<dbReference type="PANTHER" id="PTHR35089">
    <property type="entry name" value="CHAPERONE PROTEIN SKP"/>
    <property type="match status" value="1"/>
</dbReference>
<evidence type="ECO:0000313" key="5">
    <source>
        <dbReference type="Proteomes" id="UP000184522"/>
    </source>
</evidence>
<reference evidence="5" key="1">
    <citation type="submission" date="2016-11" db="EMBL/GenBank/DDBJ databases">
        <authorList>
            <person name="Varghese N."/>
            <person name="Submissions S."/>
        </authorList>
    </citation>
    <scope>NUCLEOTIDE SEQUENCE [LARGE SCALE GENOMIC DNA]</scope>
    <source>
        <strain evidence="5">DSM 25330</strain>
    </source>
</reference>
<protein>
    <submittedName>
        <fullName evidence="4">Periplasmic chaperone for outer membrane proteins Skp</fullName>
    </submittedName>
</protein>
<dbReference type="GO" id="GO:0050821">
    <property type="term" value="P:protein stabilization"/>
    <property type="evidence" value="ECO:0007669"/>
    <property type="project" value="TreeGrafter"/>
</dbReference>
<accession>A0A1M5LR61</accession>
<dbReference type="STRING" id="1089305.SAMN05444148_0693"/>
<evidence type="ECO:0000256" key="3">
    <source>
        <dbReference type="SAM" id="SignalP"/>
    </source>
</evidence>
<dbReference type="Proteomes" id="UP000184522">
    <property type="component" value="Unassembled WGS sequence"/>
</dbReference>
<keyword evidence="5" id="KW-1185">Reference proteome</keyword>
<dbReference type="InterPro" id="IPR005632">
    <property type="entry name" value="Chaperone_Skp"/>
</dbReference>
<evidence type="ECO:0000313" key="4">
    <source>
        <dbReference type="EMBL" id="SHG67511.1"/>
    </source>
</evidence>
<name>A0A1M5LR61_9FLAO</name>
<keyword evidence="2 3" id="KW-0732">Signal</keyword>
<evidence type="ECO:0000256" key="2">
    <source>
        <dbReference type="ARBA" id="ARBA00022729"/>
    </source>
</evidence>
<feature type="chain" id="PRO_5013336526" evidence="3">
    <location>
        <begin position="24"/>
        <end position="170"/>
    </location>
</feature>